<reference evidence="2" key="1">
    <citation type="submission" date="2020-01" db="EMBL/GenBank/DDBJ databases">
        <title>Development of genomics and gene disruption for Polysphondylium violaceum indicates a role for the polyketide synthase stlB in stalk morphogenesis.</title>
        <authorList>
            <person name="Narita B."/>
            <person name="Kawabe Y."/>
            <person name="Kin K."/>
            <person name="Saito T."/>
            <person name="Gibbs R."/>
            <person name="Kuspa A."/>
            <person name="Muzny D."/>
            <person name="Queller D."/>
            <person name="Richards S."/>
            <person name="Strassman J."/>
            <person name="Sucgang R."/>
            <person name="Worley K."/>
            <person name="Schaap P."/>
        </authorList>
    </citation>
    <scope>NUCLEOTIDE SEQUENCE</scope>
    <source>
        <strain evidence="2">QSvi11</strain>
    </source>
</reference>
<evidence type="ECO:0000256" key="1">
    <source>
        <dbReference type="SAM" id="MobiDB-lite"/>
    </source>
</evidence>
<evidence type="ECO:0000313" key="3">
    <source>
        <dbReference type="Proteomes" id="UP000695562"/>
    </source>
</evidence>
<dbReference type="EMBL" id="AJWJ01000219">
    <property type="protein sequence ID" value="KAF2073223.1"/>
    <property type="molecule type" value="Genomic_DNA"/>
</dbReference>
<dbReference type="AlphaFoldDB" id="A0A8J4PSW0"/>
<comment type="caution">
    <text evidence="2">The sequence shown here is derived from an EMBL/GenBank/DDBJ whole genome shotgun (WGS) entry which is preliminary data.</text>
</comment>
<evidence type="ECO:0000313" key="2">
    <source>
        <dbReference type="EMBL" id="KAF2073223.1"/>
    </source>
</evidence>
<protein>
    <submittedName>
        <fullName evidence="2">Uncharacterized protein</fullName>
    </submittedName>
</protein>
<sequence length="204" mass="23030">MILITSYNSKSKKLCNYCSENIPCNLMVVREFTPNDKIVIPPLTKPDYSVPSGLPKRPMVTSESCSSIPPNNNSDLSIPVVNRKSPDLSKLNNNNNISEQHQPSTTVIYATGKRPSISKSMDSINLNQQKQEPTILQSNSEEFDNSSSSEEDDDEINTHHHNHHNNNRNEFENYHLISTPVEVHKEAPTKAFPQKSHEYVTSQN</sequence>
<proteinExistence type="predicted"/>
<feature type="compositionally biased region" description="Polar residues" evidence="1">
    <location>
        <begin position="90"/>
        <end position="108"/>
    </location>
</feature>
<feature type="region of interest" description="Disordered" evidence="1">
    <location>
        <begin position="130"/>
        <end position="169"/>
    </location>
</feature>
<feature type="compositionally biased region" description="Acidic residues" evidence="1">
    <location>
        <begin position="141"/>
        <end position="155"/>
    </location>
</feature>
<organism evidence="2 3">
    <name type="scientific">Polysphondylium violaceum</name>
    <dbReference type="NCBI Taxonomy" id="133409"/>
    <lineage>
        <taxon>Eukaryota</taxon>
        <taxon>Amoebozoa</taxon>
        <taxon>Evosea</taxon>
        <taxon>Eumycetozoa</taxon>
        <taxon>Dictyostelia</taxon>
        <taxon>Dictyosteliales</taxon>
        <taxon>Dictyosteliaceae</taxon>
        <taxon>Polysphondylium</taxon>
    </lineage>
</organism>
<name>A0A8J4PSW0_9MYCE</name>
<accession>A0A8J4PSW0</accession>
<feature type="region of interest" description="Disordered" evidence="1">
    <location>
        <begin position="184"/>
        <end position="204"/>
    </location>
</feature>
<gene>
    <name evidence="2" type="ORF">CYY_005474</name>
</gene>
<feature type="region of interest" description="Disordered" evidence="1">
    <location>
        <begin position="50"/>
        <end position="108"/>
    </location>
</feature>
<feature type="compositionally biased region" description="Polar residues" evidence="1">
    <location>
        <begin position="61"/>
        <end position="76"/>
    </location>
</feature>
<keyword evidence="3" id="KW-1185">Reference proteome</keyword>
<dbReference type="Proteomes" id="UP000695562">
    <property type="component" value="Unassembled WGS sequence"/>
</dbReference>
<dbReference type="OrthoDB" id="20796at2759"/>